<evidence type="ECO:0000259" key="1">
    <source>
        <dbReference type="Pfam" id="PF01755"/>
    </source>
</evidence>
<evidence type="ECO:0000313" key="2">
    <source>
        <dbReference type="EMBL" id="KUJ85143.1"/>
    </source>
</evidence>
<dbReference type="CDD" id="cd06532">
    <property type="entry name" value="Glyco_transf_25"/>
    <property type="match status" value="1"/>
</dbReference>
<dbReference type="Proteomes" id="UP000053791">
    <property type="component" value="Unassembled WGS sequence"/>
</dbReference>
<dbReference type="EMBL" id="LQBQ01000004">
    <property type="protein sequence ID" value="KUJ85143.1"/>
    <property type="molecule type" value="Genomic_DNA"/>
</dbReference>
<evidence type="ECO:0000313" key="3">
    <source>
        <dbReference type="Proteomes" id="UP000053791"/>
    </source>
</evidence>
<comment type="caution">
    <text evidence="2">The sequence shown here is derived from an EMBL/GenBank/DDBJ whole genome shotgun (WGS) entry which is preliminary data.</text>
</comment>
<dbReference type="STRING" id="1685379.AVO45_18005"/>
<organism evidence="2 3">
    <name type="scientific">Ruegeria marisrubri</name>
    <dbReference type="NCBI Taxonomy" id="1685379"/>
    <lineage>
        <taxon>Bacteria</taxon>
        <taxon>Pseudomonadati</taxon>
        <taxon>Pseudomonadota</taxon>
        <taxon>Alphaproteobacteria</taxon>
        <taxon>Rhodobacterales</taxon>
        <taxon>Roseobacteraceae</taxon>
        <taxon>Ruegeria</taxon>
    </lineage>
</organism>
<feature type="domain" description="Glycosyl transferase family 25" evidence="1">
    <location>
        <begin position="2"/>
        <end position="100"/>
    </location>
</feature>
<gene>
    <name evidence="2" type="ORF">AVO45_18005</name>
</gene>
<reference evidence="2 3" key="1">
    <citation type="submission" date="2015-12" db="EMBL/GenBank/DDBJ databases">
        <authorList>
            <person name="Shamseldin A."/>
            <person name="Moawad H."/>
            <person name="Abd El-Rahim W.M."/>
            <person name="Sadowsky M.J."/>
        </authorList>
    </citation>
    <scope>NUCLEOTIDE SEQUENCE [LARGE SCALE GENOMIC DNA]</scope>
    <source>
        <strain evidence="2 3">ZGT118</strain>
    </source>
</reference>
<protein>
    <recommendedName>
        <fullName evidence="1">Glycosyl transferase family 25 domain-containing protein</fullName>
    </recommendedName>
</protein>
<accession>A0A0X3UAN9</accession>
<sequence length="241" mass="27597">MDRRLAAKSQFERYGLQFRFFDAYGDAAADASLLHNHYDSQMNRKHFKRSLSTPEVYCYLGHRAIWEKLVASDEDAAVVLEDDFKFVADPRPVLAACEATNLRGVMIKLDGGWDIDGTQIGHLGEAALVQRKVLPPRTTGYVIGREAAKTLLHASERFYRPIDLDLKHYWEHGVPIFVLKPSLVAEREDCVSLLSTDRRTQRSPSKVLRFCKNLKYQAAFRYGLLRNRCNDARDLFLSKNS</sequence>
<dbReference type="Pfam" id="PF01755">
    <property type="entry name" value="Glyco_transf_25"/>
    <property type="match status" value="1"/>
</dbReference>
<proteinExistence type="predicted"/>
<keyword evidence="3" id="KW-1185">Reference proteome</keyword>
<dbReference type="AlphaFoldDB" id="A0A0X3UAN9"/>
<dbReference type="InterPro" id="IPR002654">
    <property type="entry name" value="Glyco_trans_25"/>
</dbReference>
<name>A0A0X3UAN9_9RHOB</name>